<dbReference type="GO" id="GO:0005829">
    <property type="term" value="C:cytosol"/>
    <property type="evidence" value="ECO:0007669"/>
    <property type="project" value="TreeGrafter"/>
</dbReference>
<keyword evidence="6" id="KW-0119">Carbohydrate metabolism</keyword>
<keyword evidence="2" id="KW-0808">Transferase</keyword>
<evidence type="ECO:0000256" key="9">
    <source>
        <dbReference type="ARBA" id="ARBA00050729"/>
    </source>
</evidence>
<evidence type="ECO:0000256" key="10">
    <source>
        <dbReference type="ARBA" id="ARBA00054997"/>
    </source>
</evidence>
<dbReference type="InterPro" id="IPR050306">
    <property type="entry name" value="PfkB_Carbo_kinase"/>
</dbReference>
<dbReference type="CDD" id="cd01166">
    <property type="entry name" value="KdgK"/>
    <property type="match status" value="1"/>
</dbReference>
<feature type="domain" description="Carbohydrate kinase PfkB" evidence="15">
    <location>
        <begin position="5"/>
        <end position="302"/>
    </location>
</feature>
<protein>
    <recommendedName>
        <fullName evidence="12">2-dehydro-3-deoxygluconokinase</fullName>
        <ecNumber evidence="11">2.7.1.45</ecNumber>
    </recommendedName>
    <alternativeName>
        <fullName evidence="13">2-keto-3-deoxygluconokinase</fullName>
    </alternativeName>
    <alternativeName>
        <fullName evidence="14">3-deoxy-2-oxo-D-gluconate kinase</fullName>
    </alternativeName>
    <alternativeName>
        <fullName evidence="8">KDG kinase</fullName>
    </alternativeName>
</protein>
<evidence type="ECO:0000256" key="1">
    <source>
        <dbReference type="ARBA" id="ARBA00010688"/>
    </source>
</evidence>
<reference evidence="16 17" key="1">
    <citation type="journal article" date="2017" name="Elife">
        <title>Extensive horizontal gene transfer in cheese-associated bacteria.</title>
        <authorList>
            <person name="Bonham K.S."/>
            <person name="Wolfe B.E."/>
            <person name="Dutton R.J."/>
        </authorList>
    </citation>
    <scope>NUCLEOTIDE SEQUENCE [LARGE SCALE GENOMIC DNA]</scope>
    <source>
        <strain evidence="16 17">JB196</strain>
    </source>
</reference>
<evidence type="ECO:0000256" key="4">
    <source>
        <dbReference type="ARBA" id="ARBA00022777"/>
    </source>
</evidence>
<dbReference type="GO" id="GO:0005524">
    <property type="term" value="F:ATP binding"/>
    <property type="evidence" value="ECO:0007669"/>
    <property type="project" value="UniProtKB-KW"/>
</dbReference>
<sequence>MTTFNIAVIGECMIELQQSGDFLSQRFGGDTLNTALYLARLTKHTNIKTSYVTALGHEGFSQNMIDSWIKEAIDTQHILRLENKQPGMYYIETDNAGERSFYYWRNDAAAKYMFDQNESAQLIEKLSKFDAVYLSGITLAILTEQGREQLFILLGKVKANGGKVIFDNNFRPKLWPSIEKAQQAYLKTLSFCDIALLTFDDEQDLFGDEDIEQCIARTQGQGVQEIAIKRGSKDCIVIEADSIQYIPTKPVDNVIDTTAAGDSFSAGYLAKRLNGHSAKDSALLGHKVAGTVIQHQGAIIPNVAMHNVGL</sequence>
<dbReference type="InterPro" id="IPR011611">
    <property type="entry name" value="PfkB_dom"/>
</dbReference>
<evidence type="ECO:0000256" key="2">
    <source>
        <dbReference type="ARBA" id="ARBA00022679"/>
    </source>
</evidence>
<dbReference type="GO" id="GO:0008673">
    <property type="term" value="F:2-dehydro-3-deoxygluconokinase activity"/>
    <property type="evidence" value="ECO:0007669"/>
    <property type="project" value="UniProtKB-EC"/>
</dbReference>
<evidence type="ECO:0000256" key="12">
    <source>
        <dbReference type="ARBA" id="ARBA00067931"/>
    </source>
</evidence>
<evidence type="ECO:0000256" key="8">
    <source>
        <dbReference type="ARBA" id="ARBA00044254"/>
    </source>
</evidence>
<keyword evidence="5" id="KW-0067">ATP-binding</keyword>
<evidence type="ECO:0000256" key="6">
    <source>
        <dbReference type="ARBA" id="ARBA00023277"/>
    </source>
</evidence>
<keyword evidence="4 16" id="KW-0418">Kinase</keyword>
<dbReference type="Proteomes" id="UP000252479">
    <property type="component" value="Unassembled WGS sequence"/>
</dbReference>
<dbReference type="PANTHER" id="PTHR43085:SF15">
    <property type="entry name" value="2-DEHYDRO-3-DEOXYGLUCONOKINASE"/>
    <property type="match status" value="1"/>
</dbReference>
<dbReference type="EC" id="2.7.1.45" evidence="11"/>
<gene>
    <name evidence="16" type="ORF">CIK83_10810</name>
</gene>
<dbReference type="InterPro" id="IPR029056">
    <property type="entry name" value="Ribokinase-like"/>
</dbReference>
<evidence type="ECO:0000256" key="5">
    <source>
        <dbReference type="ARBA" id="ARBA00022840"/>
    </source>
</evidence>
<dbReference type="GeneID" id="303189412"/>
<comment type="function">
    <text evidence="10">Catalyzes the phosphorylation of 2-keto-3-deoxygluconate (KDG) to produce 2-keto-3-deoxy-6-phosphogluconate (KDPG).</text>
</comment>
<keyword evidence="17" id="KW-1185">Reference proteome</keyword>
<dbReference type="AlphaFoldDB" id="A0A368LH68"/>
<dbReference type="PROSITE" id="PS00584">
    <property type="entry name" value="PFKB_KINASES_2"/>
    <property type="match status" value="1"/>
</dbReference>
<comment type="catalytic activity">
    <reaction evidence="9">
        <text>2-dehydro-3-deoxy-D-gluconate + ATP = 2-dehydro-3-deoxy-6-phospho-D-gluconate + ADP + H(+)</text>
        <dbReference type="Rhea" id="RHEA:14797"/>
        <dbReference type="ChEBI" id="CHEBI:15378"/>
        <dbReference type="ChEBI" id="CHEBI:30616"/>
        <dbReference type="ChEBI" id="CHEBI:57569"/>
        <dbReference type="ChEBI" id="CHEBI:57990"/>
        <dbReference type="ChEBI" id="CHEBI:456216"/>
        <dbReference type="EC" id="2.7.1.45"/>
    </reaction>
</comment>
<evidence type="ECO:0000256" key="3">
    <source>
        <dbReference type="ARBA" id="ARBA00022741"/>
    </source>
</evidence>
<comment type="caution">
    <text evidence="16">The sequence shown here is derived from an EMBL/GenBank/DDBJ whole genome shotgun (WGS) entry which is preliminary data.</text>
</comment>
<dbReference type="RefSeq" id="WP_086960338.1">
    <property type="nucleotide sequence ID" value="NZ_FUKS01000025.1"/>
</dbReference>
<proteinExistence type="inferred from homology"/>
<dbReference type="Gene3D" id="3.40.1190.20">
    <property type="match status" value="1"/>
</dbReference>
<dbReference type="GO" id="GO:0019698">
    <property type="term" value="P:D-galacturonate catabolic process"/>
    <property type="evidence" value="ECO:0007669"/>
    <property type="project" value="TreeGrafter"/>
</dbReference>
<dbReference type="GO" id="GO:0006974">
    <property type="term" value="P:DNA damage response"/>
    <property type="evidence" value="ECO:0007669"/>
    <property type="project" value="TreeGrafter"/>
</dbReference>
<name>A0A368LH68_9VIBR</name>
<dbReference type="InterPro" id="IPR002173">
    <property type="entry name" value="Carboh/pur_kinase_PfkB_CS"/>
</dbReference>
<comment type="similarity">
    <text evidence="1">Belongs to the carbohydrate kinase PfkB family.</text>
</comment>
<accession>A0A368LH68</accession>
<organism evidence="16 17">
    <name type="scientific">Vibrio casei</name>
    <dbReference type="NCBI Taxonomy" id="673372"/>
    <lineage>
        <taxon>Bacteria</taxon>
        <taxon>Pseudomonadati</taxon>
        <taxon>Pseudomonadota</taxon>
        <taxon>Gammaproteobacteria</taxon>
        <taxon>Vibrionales</taxon>
        <taxon>Vibrionaceae</taxon>
        <taxon>Vibrio</taxon>
    </lineage>
</organism>
<dbReference type="SUPFAM" id="SSF53613">
    <property type="entry name" value="Ribokinase-like"/>
    <property type="match status" value="1"/>
</dbReference>
<evidence type="ECO:0000256" key="7">
    <source>
        <dbReference type="ARBA" id="ARBA00043951"/>
    </source>
</evidence>
<dbReference type="EMBL" id="QPGL01000002">
    <property type="protein sequence ID" value="RCS69966.1"/>
    <property type="molecule type" value="Genomic_DNA"/>
</dbReference>
<keyword evidence="3" id="KW-0547">Nucleotide-binding</keyword>
<dbReference type="FunFam" id="3.40.1190.20:FF:000011">
    <property type="entry name" value="2-dehydro-3-deoxygluconokinase, putative"/>
    <property type="match status" value="1"/>
</dbReference>
<evidence type="ECO:0000256" key="11">
    <source>
        <dbReference type="ARBA" id="ARBA00066369"/>
    </source>
</evidence>
<evidence type="ECO:0000313" key="16">
    <source>
        <dbReference type="EMBL" id="RCS69966.1"/>
    </source>
</evidence>
<evidence type="ECO:0000313" key="17">
    <source>
        <dbReference type="Proteomes" id="UP000252479"/>
    </source>
</evidence>
<comment type="pathway">
    <text evidence="7">Carbohydrate acid metabolism; 2-dehydro-3-deoxy-D-gluconate degradation; D-glyceraldehyde 3-phosphate and pyruvate from 2-dehydro-3-deoxy-D-gluconate: step 1/2.</text>
</comment>
<dbReference type="PANTHER" id="PTHR43085">
    <property type="entry name" value="HEXOKINASE FAMILY MEMBER"/>
    <property type="match status" value="1"/>
</dbReference>
<dbReference type="Pfam" id="PF00294">
    <property type="entry name" value="PfkB"/>
    <property type="match status" value="1"/>
</dbReference>
<evidence type="ECO:0000256" key="14">
    <source>
        <dbReference type="ARBA" id="ARBA00080545"/>
    </source>
</evidence>
<evidence type="ECO:0000259" key="15">
    <source>
        <dbReference type="Pfam" id="PF00294"/>
    </source>
</evidence>
<evidence type="ECO:0000256" key="13">
    <source>
        <dbReference type="ARBA" id="ARBA00075711"/>
    </source>
</evidence>
<dbReference type="GO" id="GO:0042840">
    <property type="term" value="P:D-glucuronate catabolic process"/>
    <property type="evidence" value="ECO:0007669"/>
    <property type="project" value="TreeGrafter"/>
</dbReference>